<feature type="compositionally biased region" description="Basic residues" evidence="2">
    <location>
        <begin position="23"/>
        <end position="32"/>
    </location>
</feature>
<evidence type="ECO:0000256" key="2">
    <source>
        <dbReference type="SAM" id="MobiDB-lite"/>
    </source>
</evidence>
<dbReference type="Pfam" id="PF13912">
    <property type="entry name" value="zf-C2H2_6"/>
    <property type="match status" value="3"/>
</dbReference>
<dbReference type="PROSITE" id="PS00028">
    <property type="entry name" value="ZINC_FINGER_C2H2_1"/>
    <property type="match status" value="3"/>
</dbReference>
<reference evidence="4" key="1">
    <citation type="submission" date="2022-04" db="EMBL/GenBank/DDBJ databases">
        <title>Carnegiea gigantea Genome sequencing and assembly v2.</title>
        <authorList>
            <person name="Copetti D."/>
            <person name="Sanderson M.J."/>
            <person name="Burquez A."/>
            <person name="Wojciechowski M.F."/>
        </authorList>
    </citation>
    <scope>NUCLEOTIDE SEQUENCE</scope>
    <source>
        <strain evidence="4">SGP5-SGP5p</strain>
        <tissue evidence="4">Aerial part</tissue>
    </source>
</reference>
<dbReference type="PROSITE" id="PS50157">
    <property type="entry name" value="ZINC_FINGER_C2H2_2"/>
    <property type="match status" value="3"/>
</dbReference>
<gene>
    <name evidence="4" type="ORF">Cgig2_020201</name>
</gene>
<keyword evidence="5" id="KW-1185">Reference proteome</keyword>
<dbReference type="PANTHER" id="PTHR47591">
    <property type="entry name" value="ZINC FINGER PROTEIN ZAT2-RELATED"/>
    <property type="match status" value="1"/>
</dbReference>
<keyword evidence="1" id="KW-0863">Zinc-finger</keyword>
<proteinExistence type="predicted"/>
<dbReference type="EMBL" id="JAKOGI010000014">
    <property type="protein sequence ID" value="KAJ8450564.1"/>
    <property type="molecule type" value="Genomic_DNA"/>
</dbReference>
<name>A0A9Q1KX78_9CARY</name>
<feature type="domain" description="C2H2-type" evidence="3">
    <location>
        <begin position="152"/>
        <end position="174"/>
    </location>
</feature>
<accession>A0A9Q1KX78</accession>
<evidence type="ECO:0000313" key="4">
    <source>
        <dbReference type="EMBL" id="KAJ8450564.1"/>
    </source>
</evidence>
<feature type="compositionally biased region" description="Polar residues" evidence="2">
    <location>
        <begin position="363"/>
        <end position="375"/>
    </location>
</feature>
<dbReference type="InterPro" id="IPR013087">
    <property type="entry name" value="Znf_C2H2_type"/>
</dbReference>
<dbReference type="AlphaFoldDB" id="A0A9Q1KX78"/>
<dbReference type="PANTHER" id="PTHR47591:SF1">
    <property type="entry name" value="ZINC FINGER PROTEIN ZAT2-RELATED"/>
    <property type="match status" value="1"/>
</dbReference>
<evidence type="ECO:0000256" key="1">
    <source>
        <dbReference type="PROSITE-ProRule" id="PRU00042"/>
    </source>
</evidence>
<keyword evidence="1" id="KW-0479">Metal-binding</keyword>
<comment type="caution">
    <text evidence="4">The sequence shown here is derived from an EMBL/GenBank/DDBJ whole genome shotgun (WGS) entry which is preliminary data.</text>
</comment>
<feature type="region of interest" description="Disordered" evidence="2">
    <location>
        <begin position="432"/>
        <end position="508"/>
    </location>
</feature>
<feature type="compositionally biased region" description="Pro residues" evidence="2">
    <location>
        <begin position="195"/>
        <end position="207"/>
    </location>
</feature>
<organism evidence="4 5">
    <name type="scientific">Carnegiea gigantea</name>
    <dbReference type="NCBI Taxonomy" id="171969"/>
    <lineage>
        <taxon>Eukaryota</taxon>
        <taxon>Viridiplantae</taxon>
        <taxon>Streptophyta</taxon>
        <taxon>Embryophyta</taxon>
        <taxon>Tracheophyta</taxon>
        <taxon>Spermatophyta</taxon>
        <taxon>Magnoliopsida</taxon>
        <taxon>eudicotyledons</taxon>
        <taxon>Gunneridae</taxon>
        <taxon>Pentapetalae</taxon>
        <taxon>Caryophyllales</taxon>
        <taxon>Cactineae</taxon>
        <taxon>Cactaceae</taxon>
        <taxon>Cactoideae</taxon>
        <taxon>Echinocereeae</taxon>
        <taxon>Carnegiea</taxon>
    </lineage>
</organism>
<dbReference type="OrthoDB" id="6077919at2759"/>
<dbReference type="SUPFAM" id="SSF57667">
    <property type="entry name" value="beta-beta-alpha zinc fingers"/>
    <property type="match status" value="2"/>
</dbReference>
<dbReference type="Proteomes" id="UP001153076">
    <property type="component" value="Unassembled WGS sequence"/>
</dbReference>
<feature type="domain" description="C2H2-type" evidence="3">
    <location>
        <begin position="97"/>
        <end position="124"/>
    </location>
</feature>
<feature type="region of interest" description="Disordered" evidence="2">
    <location>
        <begin position="174"/>
        <end position="244"/>
    </location>
</feature>
<evidence type="ECO:0000259" key="3">
    <source>
        <dbReference type="PROSITE" id="PS50157"/>
    </source>
</evidence>
<protein>
    <recommendedName>
        <fullName evidence="3">C2H2-type domain-containing protein</fullName>
    </recommendedName>
</protein>
<feature type="region of interest" description="Disordered" evidence="2">
    <location>
        <begin position="354"/>
        <end position="375"/>
    </location>
</feature>
<feature type="compositionally biased region" description="Acidic residues" evidence="2">
    <location>
        <begin position="39"/>
        <end position="49"/>
    </location>
</feature>
<dbReference type="SMART" id="SM00355">
    <property type="entry name" value="ZnF_C2H2"/>
    <property type="match status" value="3"/>
</dbReference>
<feature type="region of interest" description="Disordered" evidence="2">
    <location>
        <begin position="1"/>
        <end position="79"/>
    </location>
</feature>
<feature type="compositionally biased region" description="Basic and acidic residues" evidence="2">
    <location>
        <begin position="50"/>
        <end position="59"/>
    </location>
</feature>
<feature type="domain" description="C2H2-type" evidence="3">
    <location>
        <begin position="383"/>
        <end position="410"/>
    </location>
</feature>
<feature type="compositionally biased region" description="Basic and acidic residues" evidence="2">
    <location>
        <begin position="208"/>
        <end position="219"/>
    </location>
</feature>
<dbReference type="Gene3D" id="3.30.160.60">
    <property type="entry name" value="Classic Zinc Finger"/>
    <property type="match status" value="1"/>
</dbReference>
<dbReference type="GO" id="GO:0008270">
    <property type="term" value="F:zinc ion binding"/>
    <property type="evidence" value="ECO:0007669"/>
    <property type="project" value="UniProtKB-KW"/>
</dbReference>
<evidence type="ECO:0000313" key="5">
    <source>
        <dbReference type="Proteomes" id="UP001153076"/>
    </source>
</evidence>
<sequence>MEVPPNNSDDENNPNKKLGNFKIKLKIPKQHHQNPAQIQDEDELEEGEIREDQDQHQEEGEIAPADNSNTNNGVIKREISSPNQDQGVITVQAAGLRACPVCGKGFGSGKALGGHMRVHAEPSPNHLKRLKSVPGRVGPSRGQGPAHQQLAFKCDICPKEFPSQKSLFGHMRSHPERHWRGMNPPPDLTGSGPSSPSPGPDMCPDPDPSYRKIKIDWTMRRKKKLKGRSCSSSSSSEGGGQQVDAEVAATDLMLILAGGERNSRVKEKGKGKKIKGTANNLEYDSDEVYYLKNMGYLDSDDCDTEEDEEVVQEKAAVVVELEGDDKLMIGENRSGKRRRMMKGKKIRVLSSNKKLDDPIQGEVPTSSGKNINFNNAKNSDGKWRCNTCSKTFPTHQALGGHRSSHNKEKNLGIQINHHIHTHIHIHTRAHVNTINGSGSTSPGLVGGDKTIPSDQSEDLEGQHYAPPCEASSSSPGQSSCQTGQRDNAIEFDLNEAPSTMVEEEVEDQ</sequence>
<dbReference type="InterPro" id="IPR036236">
    <property type="entry name" value="Znf_C2H2_sf"/>
</dbReference>
<feature type="compositionally biased region" description="Polar residues" evidence="2">
    <location>
        <begin position="432"/>
        <end position="442"/>
    </location>
</feature>
<keyword evidence="1" id="KW-0862">Zinc</keyword>